<dbReference type="EMBL" id="OZ023707">
    <property type="protein sequence ID" value="CAK9878073.1"/>
    <property type="molecule type" value="Genomic_DNA"/>
</dbReference>
<dbReference type="InterPro" id="IPR052374">
    <property type="entry name" value="SERAC1"/>
</dbReference>
<comment type="subcellular location">
    <subcellularLocation>
        <location evidence="2">Endoplasmic reticulum</location>
    </subcellularLocation>
    <subcellularLocation>
        <location evidence="3">Membrane</location>
    </subcellularLocation>
    <subcellularLocation>
        <location evidence="1">Mitochondrion</location>
    </subcellularLocation>
</comment>
<organism evidence="8 9">
    <name type="scientific">Sphagnum jensenii</name>
    <dbReference type="NCBI Taxonomy" id="128206"/>
    <lineage>
        <taxon>Eukaryota</taxon>
        <taxon>Viridiplantae</taxon>
        <taxon>Streptophyta</taxon>
        <taxon>Embryophyta</taxon>
        <taxon>Bryophyta</taxon>
        <taxon>Sphagnophytina</taxon>
        <taxon>Sphagnopsida</taxon>
        <taxon>Sphagnales</taxon>
        <taxon>Sphagnaceae</taxon>
        <taxon>Sphagnum</taxon>
    </lineage>
</organism>
<accession>A0ABP1BPX2</accession>
<evidence type="ECO:0000256" key="6">
    <source>
        <dbReference type="ARBA" id="ARBA00023136"/>
    </source>
</evidence>
<keyword evidence="6" id="KW-0472">Membrane</keyword>
<evidence type="ECO:0000256" key="2">
    <source>
        <dbReference type="ARBA" id="ARBA00004240"/>
    </source>
</evidence>
<evidence type="ECO:0000256" key="7">
    <source>
        <dbReference type="SAM" id="Coils"/>
    </source>
</evidence>
<dbReference type="PANTHER" id="PTHR48182">
    <property type="entry name" value="PROTEIN SERAC1"/>
    <property type="match status" value="1"/>
</dbReference>
<keyword evidence="7" id="KW-0175">Coiled coil</keyword>
<evidence type="ECO:0000256" key="4">
    <source>
        <dbReference type="ARBA" id="ARBA00022824"/>
    </source>
</evidence>
<keyword evidence="5" id="KW-0496">Mitochondrion</keyword>
<dbReference type="PANTHER" id="PTHR48182:SF2">
    <property type="entry name" value="PROTEIN SERAC1"/>
    <property type="match status" value="1"/>
</dbReference>
<protein>
    <submittedName>
        <fullName evidence="8">Uncharacterized protein</fullName>
    </submittedName>
</protein>
<feature type="coiled-coil region" evidence="7">
    <location>
        <begin position="28"/>
        <end position="55"/>
    </location>
</feature>
<evidence type="ECO:0000313" key="9">
    <source>
        <dbReference type="Proteomes" id="UP001497522"/>
    </source>
</evidence>
<keyword evidence="9" id="KW-1185">Reference proteome</keyword>
<proteinExistence type="predicted"/>
<reference evidence="8" key="1">
    <citation type="submission" date="2024-03" db="EMBL/GenBank/DDBJ databases">
        <authorList>
            <consortium name="ELIXIR-Norway"/>
            <consortium name="Elixir Norway"/>
        </authorList>
    </citation>
    <scope>NUCLEOTIDE SEQUENCE</scope>
</reference>
<gene>
    <name evidence="8" type="ORF">CSSPJE1EN2_LOCUS19898</name>
</gene>
<dbReference type="Proteomes" id="UP001497522">
    <property type="component" value="Chromosome 6"/>
</dbReference>
<evidence type="ECO:0000256" key="3">
    <source>
        <dbReference type="ARBA" id="ARBA00004370"/>
    </source>
</evidence>
<keyword evidence="4" id="KW-0256">Endoplasmic reticulum</keyword>
<name>A0ABP1BPX2_9BRYO</name>
<evidence type="ECO:0000256" key="1">
    <source>
        <dbReference type="ARBA" id="ARBA00004173"/>
    </source>
</evidence>
<sequence>MIFYAVPHSGSLIAQYVVNYNKAFPHRLDGILKKQEEFETEMEELSKKFEASLQRPSKNNDPPHVIKIYSFAEQLPYNKVLVVPWTSVSKLRGPSMTLEANHMDICKPSMKGDRGYQKLLEILELCKAKKGVQLRT</sequence>
<evidence type="ECO:0000313" key="8">
    <source>
        <dbReference type="EMBL" id="CAK9878073.1"/>
    </source>
</evidence>
<evidence type="ECO:0000256" key="5">
    <source>
        <dbReference type="ARBA" id="ARBA00023128"/>
    </source>
</evidence>